<dbReference type="AlphaFoldDB" id="A0A833Y7U5"/>
<dbReference type="EMBL" id="LIHL02000002">
    <property type="protein sequence ID" value="KAF5477792.1"/>
    <property type="molecule type" value="Genomic_DNA"/>
</dbReference>
<dbReference type="InterPro" id="IPR013103">
    <property type="entry name" value="RVT_2"/>
</dbReference>
<reference evidence="3" key="1">
    <citation type="submission" date="2015-10" db="EMBL/GenBank/DDBJ databases">
        <authorList>
            <person name="Martinez-Garcia P.J."/>
            <person name="Crepeau M.W."/>
            <person name="Puiu D."/>
            <person name="Gonzalez-Ibeas D."/>
            <person name="Whalen J."/>
            <person name="Stevens K."/>
            <person name="Paul R."/>
            <person name="Butterfield T."/>
            <person name="Britton M."/>
            <person name="Reagan R."/>
            <person name="Chakraborty S."/>
            <person name="Walawage S.L."/>
            <person name="Vasquez-Gross H.A."/>
            <person name="Cardeno C."/>
            <person name="Famula R."/>
            <person name="Pratt K."/>
            <person name="Kuruganti S."/>
            <person name="Aradhya M.K."/>
            <person name="Leslie C.A."/>
            <person name="Dandekar A.M."/>
            <person name="Salzberg S.L."/>
            <person name="Wegrzyn J.L."/>
            <person name="Langley C.H."/>
            <person name="Neale D.B."/>
        </authorList>
    </citation>
    <scope>NUCLEOTIDE SEQUENCE</scope>
    <source>
        <tissue evidence="3">Leaves</tissue>
    </source>
</reference>
<evidence type="ECO:0000256" key="1">
    <source>
        <dbReference type="SAM" id="MobiDB-lite"/>
    </source>
</evidence>
<comment type="caution">
    <text evidence="3">The sequence shown here is derived from an EMBL/GenBank/DDBJ whole genome shotgun (WGS) entry which is preliminary data.</text>
</comment>
<name>A0A833Y7U5_JUGRE</name>
<dbReference type="Proteomes" id="UP000619265">
    <property type="component" value="Unassembled WGS sequence"/>
</dbReference>
<feature type="region of interest" description="Disordered" evidence="1">
    <location>
        <begin position="1"/>
        <end position="32"/>
    </location>
</feature>
<gene>
    <name evidence="3" type="ORF">F2P56_004406</name>
</gene>
<accession>A0A833Y7U5</accession>
<dbReference type="SUPFAM" id="SSF56672">
    <property type="entry name" value="DNA/RNA polymerases"/>
    <property type="match status" value="1"/>
</dbReference>
<evidence type="ECO:0000313" key="4">
    <source>
        <dbReference type="Proteomes" id="UP000619265"/>
    </source>
</evidence>
<sequence>MATSEIPSENSSEKASMTNPSKPNPCDDSSSQYHLHPSYNPGALLVSKIFIGLEQMKDDWLPPSFSTPNDPRVCKLKKSLYGLKQASRQWFSKLSTSLLQFGFTQGKSDSFLFIKKTENSFIALLIYVDDVIVASTNVELISVVRNFLHKSFTIRDLGELKYILGIEVARSAKGIVLCQRKYALDILQDSGFLDAN</sequence>
<dbReference type="Gramene" id="Jr02_13200_p1">
    <property type="protein sequence ID" value="cds.Jr02_13200_p1"/>
    <property type="gene ID" value="Jr02_13200"/>
</dbReference>
<evidence type="ECO:0000313" key="3">
    <source>
        <dbReference type="EMBL" id="KAF5477792.1"/>
    </source>
</evidence>
<dbReference type="Pfam" id="PF07727">
    <property type="entry name" value="RVT_2"/>
    <property type="match status" value="1"/>
</dbReference>
<protein>
    <recommendedName>
        <fullName evidence="2">Reverse transcriptase Ty1/copia-type domain-containing protein</fullName>
    </recommendedName>
</protein>
<evidence type="ECO:0000259" key="2">
    <source>
        <dbReference type="Pfam" id="PF07727"/>
    </source>
</evidence>
<feature type="domain" description="Reverse transcriptase Ty1/copia-type" evidence="2">
    <location>
        <begin position="62"/>
        <end position="196"/>
    </location>
</feature>
<proteinExistence type="predicted"/>
<reference evidence="3" key="2">
    <citation type="submission" date="2020-03" db="EMBL/GenBank/DDBJ databases">
        <title>Walnut 2.0.</title>
        <authorList>
            <person name="Marrano A."/>
            <person name="Britton M."/>
            <person name="Zimin A.V."/>
            <person name="Zaini P.A."/>
            <person name="Workman R."/>
            <person name="Puiu D."/>
            <person name="Bianco L."/>
            <person name="Allen B.J."/>
            <person name="Troggio M."/>
            <person name="Leslie C.A."/>
            <person name="Timp W."/>
            <person name="Dendekar A."/>
            <person name="Salzberg S.L."/>
            <person name="Neale D.B."/>
        </authorList>
    </citation>
    <scope>NUCLEOTIDE SEQUENCE</scope>
    <source>
        <tissue evidence="3">Leaves</tissue>
    </source>
</reference>
<dbReference type="InterPro" id="IPR043502">
    <property type="entry name" value="DNA/RNA_pol_sf"/>
</dbReference>
<organism evidence="3 4">
    <name type="scientific">Juglans regia</name>
    <name type="common">English walnut</name>
    <dbReference type="NCBI Taxonomy" id="51240"/>
    <lineage>
        <taxon>Eukaryota</taxon>
        <taxon>Viridiplantae</taxon>
        <taxon>Streptophyta</taxon>
        <taxon>Embryophyta</taxon>
        <taxon>Tracheophyta</taxon>
        <taxon>Spermatophyta</taxon>
        <taxon>Magnoliopsida</taxon>
        <taxon>eudicotyledons</taxon>
        <taxon>Gunneridae</taxon>
        <taxon>Pentapetalae</taxon>
        <taxon>rosids</taxon>
        <taxon>fabids</taxon>
        <taxon>Fagales</taxon>
        <taxon>Juglandaceae</taxon>
        <taxon>Juglans</taxon>
    </lineage>
</organism>